<evidence type="ECO:0000313" key="2">
    <source>
        <dbReference type="Proteomes" id="UP001632037"/>
    </source>
</evidence>
<protein>
    <recommendedName>
        <fullName evidence="3">PiggyBac transposable element-derived protein domain-containing protein</fullName>
    </recommendedName>
</protein>
<dbReference type="Proteomes" id="UP001632037">
    <property type="component" value="Unassembled WGS sequence"/>
</dbReference>
<accession>A0ABD3FNE3</accession>
<evidence type="ECO:0008006" key="3">
    <source>
        <dbReference type="Google" id="ProtNLM"/>
    </source>
</evidence>
<evidence type="ECO:0000313" key="1">
    <source>
        <dbReference type="EMBL" id="KAL3667917.1"/>
    </source>
</evidence>
<reference evidence="1 2" key="1">
    <citation type="submission" date="2024-09" db="EMBL/GenBank/DDBJ databases">
        <title>Genome sequencing and assembly of Phytophthora oleae, isolate VK10A, causative agent of rot of olive drupes.</title>
        <authorList>
            <person name="Conti Taguali S."/>
            <person name="Riolo M."/>
            <person name="La Spada F."/>
            <person name="Cacciola S.O."/>
            <person name="Dionisio G."/>
        </authorList>
    </citation>
    <scope>NUCLEOTIDE SEQUENCE [LARGE SCALE GENOMIC DNA]</scope>
    <source>
        <strain evidence="1 2">VK10A</strain>
    </source>
</reference>
<dbReference type="AlphaFoldDB" id="A0ABD3FNE3"/>
<gene>
    <name evidence="1" type="ORF">V7S43_006795</name>
</gene>
<sequence length="241" mass="27788">MCLAGDVCRAQDIPFPLSTGKTSATKHLKKPHDVTSDRSEVVQARRRIREDELDRVRSSQMYRDDLGRAYVLMETLRIVNNNLPYRLGEYGESIKIRELVYKDALRVSINSKVVCHSVVELYASTKRAWEDMLEVKRIGLAPIFIAFADFWSANVQAAKYLGLSLNMVTENFKFKSLLLGTRRFVPHYGERKGGIRIPFRRWIVDILRGFGLKPLDFFRATSNAGPDVKWMMTEGIKLKWQ</sequence>
<organism evidence="1 2">
    <name type="scientific">Phytophthora oleae</name>
    <dbReference type="NCBI Taxonomy" id="2107226"/>
    <lineage>
        <taxon>Eukaryota</taxon>
        <taxon>Sar</taxon>
        <taxon>Stramenopiles</taxon>
        <taxon>Oomycota</taxon>
        <taxon>Peronosporomycetes</taxon>
        <taxon>Peronosporales</taxon>
        <taxon>Peronosporaceae</taxon>
        <taxon>Phytophthora</taxon>
    </lineage>
</organism>
<proteinExistence type="predicted"/>
<dbReference type="EMBL" id="JBIMZQ010000012">
    <property type="protein sequence ID" value="KAL3667917.1"/>
    <property type="molecule type" value="Genomic_DNA"/>
</dbReference>
<name>A0ABD3FNE3_9STRA</name>
<comment type="caution">
    <text evidence="1">The sequence shown here is derived from an EMBL/GenBank/DDBJ whole genome shotgun (WGS) entry which is preliminary data.</text>
</comment>
<keyword evidence="2" id="KW-1185">Reference proteome</keyword>